<organism evidence="5 6">
    <name type="scientific">Chenggangzhangella methanolivorans</name>
    <dbReference type="NCBI Taxonomy" id="1437009"/>
    <lineage>
        <taxon>Bacteria</taxon>
        <taxon>Pseudomonadati</taxon>
        <taxon>Pseudomonadota</taxon>
        <taxon>Alphaproteobacteria</taxon>
        <taxon>Hyphomicrobiales</taxon>
        <taxon>Methylopilaceae</taxon>
        <taxon>Chenggangzhangella</taxon>
    </lineage>
</organism>
<dbReference type="InterPro" id="IPR050739">
    <property type="entry name" value="MFP"/>
</dbReference>
<reference evidence="5" key="1">
    <citation type="submission" date="2021-08" db="EMBL/GenBank/DDBJ databases">
        <authorList>
            <person name="Zhang H."/>
            <person name="Xu M."/>
            <person name="Yu Z."/>
            <person name="Yang L."/>
            <person name="Cai Y."/>
        </authorList>
    </citation>
    <scope>NUCLEOTIDE SEQUENCE</scope>
    <source>
        <strain evidence="5">CHL1</strain>
    </source>
</reference>
<evidence type="ECO:0000313" key="5">
    <source>
        <dbReference type="EMBL" id="QZN98676.1"/>
    </source>
</evidence>
<keyword evidence="1" id="KW-0175">Coiled coil</keyword>
<dbReference type="Gene3D" id="2.40.50.100">
    <property type="match status" value="1"/>
</dbReference>
<feature type="domain" description="AprE-like beta-barrel" evidence="4">
    <location>
        <begin position="363"/>
        <end position="455"/>
    </location>
</feature>
<dbReference type="KEGG" id="cmet:K6K41_16870"/>
<feature type="region of interest" description="Disordered" evidence="2">
    <location>
        <begin position="1"/>
        <end position="37"/>
    </location>
</feature>
<sequence length="489" mass="53017">MSKMMGAEALSEPGSRPEPQPSPKPKPKSAAPEAAPEARALVANASAAAPPASVEPKRALPLFRAAAISARADQWLGTTRAVQPWPIRVVASVGAGLAVAVVAFLIFGQYTQRARVQGVLAPSQGLIKLAAPQQARILSLKVTDGDRVEKGQALYALDLDRQTELGAASETVLAALKVQREELRKEVFRRTVSDTERKDALNVKIGDLDRETAQVDRQITTGEEYMKLLDEQLGSYQDYLKRGITVQRDVDDRRSRLMTEKTKLEQLRRDRVRLESDANATRAEIAQIDHEGGSKLSEIRRQVAEADRAIAEAEAQRRIEIVAPEAGRVTGVVAHAGQAVPNGAPLLTIVPDSGTLQANLYAESSAIGFVREGDPVMLRYATFPYQKFGQHPGVVTAISRAALRSDEIDTGVPMPAELQGRGALYRLTVKPGSSDIEAYGKREQLQAGMQVEADIFLDTRPIWQWILNPLFSLRPLHGGPGQTGAGGGW</sequence>
<keyword evidence="6" id="KW-1185">Reference proteome</keyword>
<proteinExistence type="predicted"/>
<keyword evidence="3" id="KW-1133">Transmembrane helix</keyword>
<name>A0A9E6R781_9HYPH</name>
<protein>
    <submittedName>
        <fullName evidence="5">HlyD family efflux transporter periplasmic adaptor subunit</fullName>
    </submittedName>
</protein>
<keyword evidence="3" id="KW-0812">Transmembrane</keyword>
<evidence type="ECO:0000259" key="4">
    <source>
        <dbReference type="Pfam" id="PF26002"/>
    </source>
</evidence>
<dbReference type="EMBL" id="CP081869">
    <property type="protein sequence ID" value="QZN98676.1"/>
    <property type="molecule type" value="Genomic_DNA"/>
</dbReference>
<feature type="coiled-coil region" evidence="1">
    <location>
        <begin position="257"/>
        <end position="316"/>
    </location>
</feature>
<evidence type="ECO:0000256" key="2">
    <source>
        <dbReference type="SAM" id="MobiDB-lite"/>
    </source>
</evidence>
<evidence type="ECO:0000256" key="1">
    <source>
        <dbReference type="SAM" id="Coils"/>
    </source>
</evidence>
<evidence type="ECO:0000313" key="6">
    <source>
        <dbReference type="Proteomes" id="UP000825701"/>
    </source>
</evidence>
<dbReference type="PANTHER" id="PTHR30386:SF28">
    <property type="entry name" value="EXPORTED PROTEIN"/>
    <property type="match status" value="1"/>
</dbReference>
<feature type="compositionally biased region" description="Low complexity" evidence="2">
    <location>
        <begin position="28"/>
        <end position="37"/>
    </location>
</feature>
<feature type="transmembrane region" description="Helical" evidence="3">
    <location>
        <begin position="85"/>
        <end position="107"/>
    </location>
</feature>
<dbReference type="Proteomes" id="UP000825701">
    <property type="component" value="Chromosome"/>
</dbReference>
<dbReference type="PRINTS" id="PR01490">
    <property type="entry name" value="RTXTOXIND"/>
</dbReference>
<dbReference type="Gene3D" id="2.40.30.170">
    <property type="match status" value="1"/>
</dbReference>
<gene>
    <name evidence="5" type="ORF">K6K41_16870</name>
</gene>
<evidence type="ECO:0000256" key="3">
    <source>
        <dbReference type="SAM" id="Phobius"/>
    </source>
</evidence>
<accession>A0A9E6R781</accession>
<dbReference type="AlphaFoldDB" id="A0A9E6R781"/>
<keyword evidence="3" id="KW-0472">Membrane</keyword>
<dbReference type="InterPro" id="IPR058982">
    <property type="entry name" value="Beta-barrel_AprE"/>
</dbReference>
<dbReference type="PANTHER" id="PTHR30386">
    <property type="entry name" value="MEMBRANE FUSION SUBUNIT OF EMRAB-TOLC MULTIDRUG EFFLUX PUMP"/>
    <property type="match status" value="1"/>
</dbReference>
<dbReference type="Pfam" id="PF26002">
    <property type="entry name" value="Beta-barrel_AprE"/>
    <property type="match status" value="1"/>
</dbReference>